<sequence>GSLNDIPRHVEAPWKQEDGMDDSFLDQMDSKDLDAMDRTVKETLTASQQTIEDELDLSFRFLDELNDSGLAGSTTSETNDDQGKSKM</sequence>
<organism evidence="2 3">
    <name type="scientific">Didymodactylos carnosus</name>
    <dbReference type="NCBI Taxonomy" id="1234261"/>
    <lineage>
        <taxon>Eukaryota</taxon>
        <taxon>Metazoa</taxon>
        <taxon>Spiralia</taxon>
        <taxon>Gnathifera</taxon>
        <taxon>Rotifera</taxon>
        <taxon>Eurotatoria</taxon>
        <taxon>Bdelloidea</taxon>
        <taxon>Philodinida</taxon>
        <taxon>Philodinidae</taxon>
        <taxon>Didymodactylos</taxon>
    </lineage>
</organism>
<dbReference type="Proteomes" id="UP000682733">
    <property type="component" value="Unassembled WGS sequence"/>
</dbReference>
<comment type="caution">
    <text evidence="2">The sequence shown here is derived from an EMBL/GenBank/DDBJ whole genome shotgun (WGS) entry which is preliminary data.</text>
</comment>
<evidence type="ECO:0000313" key="3">
    <source>
        <dbReference type="Proteomes" id="UP000682733"/>
    </source>
</evidence>
<feature type="non-terminal residue" evidence="2">
    <location>
        <position position="1"/>
    </location>
</feature>
<feature type="region of interest" description="Disordered" evidence="1">
    <location>
        <begin position="66"/>
        <end position="87"/>
    </location>
</feature>
<evidence type="ECO:0000256" key="1">
    <source>
        <dbReference type="SAM" id="MobiDB-lite"/>
    </source>
</evidence>
<evidence type="ECO:0000313" key="2">
    <source>
        <dbReference type="EMBL" id="CAF4377577.1"/>
    </source>
</evidence>
<accession>A0A8S2V4S9</accession>
<name>A0A8S2V4S9_9BILA</name>
<reference evidence="2" key="1">
    <citation type="submission" date="2021-02" db="EMBL/GenBank/DDBJ databases">
        <authorList>
            <person name="Nowell W R."/>
        </authorList>
    </citation>
    <scope>NUCLEOTIDE SEQUENCE</scope>
</reference>
<dbReference type="AlphaFoldDB" id="A0A8S2V4S9"/>
<dbReference type="EMBL" id="CAJOBA010068475">
    <property type="protein sequence ID" value="CAF4377577.1"/>
    <property type="molecule type" value="Genomic_DNA"/>
</dbReference>
<gene>
    <name evidence="2" type="ORF">TMI583_LOCUS42369</name>
</gene>
<proteinExistence type="predicted"/>
<protein>
    <submittedName>
        <fullName evidence="2">Uncharacterized protein</fullName>
    </submittedName>
</protein>